<keyword evidence="2 7" id="KW-0349">Heme</keyword>
<proteinExistence type="inferred from homology"/>
<dbReference type="AlphaFoldDB" id="A0A939F7I6"/>
<sequence>MTEPAPIVLDPLGQNIHAESARIRRRGPVTRVELPGGVLAWSVTGCSAARRLLADPRVSRDAYQHWPAFINGEIPPDWPLITWVASRSITNAYGQEHARLRKLLADGFTGRRVALMRPSVEKATADLLDRLAQVPRGEVVDLRAQFAHPLPARVICDLLGVPDRLRPAAGRLIDLVAYGAASPGTAGASAADWRRLATELVTEKQREPGEDVITDLITVRADDGSRLSEDELESTVLTLLRAGHLTVLELISNAVAALLIHPDQLHLVQEGQAGWDDVVEETLRADSPVEHLPLHYAVADMELDGVRIAQGDPILISFGAAGRDPDLHGATAEEFDVTRATKQHLAFGHGYHYCIGAPLGRMQATTALAALFTRFPSLSLAVPAADLEPTATFMLNGHRTLPVHLTGAP</sequence>
<dbReference type="GO" id="GO:0020037">
    <property type="term" value="F:heme binding"/>
    <property type="evidence" value="ECO:0007669"/>
    <property type="project" value="InterPro"/>
</dbReference>
<dbReference type="PROSITE" id="PS00086">
    <property type="entry name" value="CYTOCHROME_P450"/>
    <property type="match status" value="1"/>
</dbReference>
<name>A0A939F7I6_9ACTN</name>
<dbReference type="Gene3D" id="1.10.630.10">
    <property type="entry name" value="Cytochrome P450"/>
    <property type="match status" value="1"/>
</dbReference>
<evidence type="ECO:0000256" key="3">
    <source>
        <dbReference type="ARBA" id="ARBA00022723"/>
    </source>
</evidence>
<dbReference type="RefSeq" id="WP_206963423.1">
    <property type="nucleotide sequence ID" value="NZ_BAAAJJ010000025.1"/>
</dbReference>
<dbReference type="Pfam" id="PF00067">
    <property type="entry name" value="p450"/>
    <property type="match status" value="1"/>
</dbReference>
<dbReference type="GO" id="GO:0016705">
    <property type="term" value="F:oxidoreductase activity, acting on paired donors, with incorporation or reduction of molecular oxygen"/>
    <property type="evidence" value="ECO:0007669"/>
    <property type="project" value="InterPro"/>
</dbReference>
<evidence type="ECO:0000313" key="8">
    <source>
        <dbReference type="EMBL" id="MBO0514011.1"/>
    </source>
</evidence>
<dbReference type="EMBL" id="JAFLRJ010000178">
    <property type="protein sequence ID" value="MBO0514011.1"/>
    <property type="molecule type" value="Genomic_DNA"/>
</dbReference>
<dbReference type="GO" id="GO:0004497">
    <property type="term" value="F:monooxygenase activity"/>
    <property type="evidence" value="ECO:0007669"/>
    <property type="project" value="UniProtKB-KW"/>
</dbReference>
<comment type="caution">
    <text evidence="8">The sequence shown here is derived from an EMBL/GenBank/DDBJ whole genome shotgun (WGS) entry which is preliminary data.</text>
</comment>
<evidence type="ECO:0000256" key="5">
    <source>
        <dbReference type="ARBA" id="ARBA00023004"/>
    </source>
</evidence>
<evidence type="ECO:0000256" key="1">
    <source>
        <dbReference type="ARBA" id="ARBA00010617"/>
    </source>
</evidence>
<keyword evidence="4 7" id="KW-0560">Oxidoreductase</keyword>
<dbReference type="InterPro" id="IPR001128">
    <property type="entry name" value="Cyt_P450"/>
</dbReference>
<comment type="similarity">
    <text evidence="1 7">Belongs to the cytochrome P450 family.</text>
</comment>
<evidence type="ECO:0000313" key="9">
    <source>
        <dbReference type="Proteomes" id="UP000664167"/>
    </source>
</evidence>
<dbReference type="InterPro" id="IPR017972">
    <property type="entry name" value="Cyt_P450_CS"/>
</dbReference>
<reference evidence="8" key="1">
    <citation type="submission" date="2021-03" db="EMBL/GenBank/DDBJ databases">
        <title>Streptomyces poriferae sp. nov., a novel marine sponge-derived Actinobacteria species with anti-MRSA activity.</title>
        <authorList>
            <person name="Sandoval-Powers M."/>
            <person name="Kralova S."/>
            <person name="Nguyen G.-S."/>
            <person name="Fawwal D."/>
            <person name="Degnes K."/>
            <person name="Klinkenberg G."/>
            <person name="Sletta H."/>
            <person name="Wentzel A."/>
            <person name="Liles M.R."/>
        </authorList>
    </citation>
    <scope>NUCLEOTIDE SEQUENCE</scope>
    <source>
        <strain evidence="8">DSM 41794</strain>
    </source>
</reference>
<gene>
    <name evidence="8" type="ORF">J0695_19725</name>
</gene>
<dbReference type="SUPFAM" id="SSF48264">
    <property type="entry name" value="Cytochrome P450"/>
    <property type="match status" value="1"/>
</dbReference>
<accession>A0A939F7I6</accession>
<protein>
    <submittedName>
        <fullName evidence="8">Cytochrome P450</fullName>
    </submittedName>
</protein>
<dbReference type="InterPro" id="IPR002397">
    <property type="entry name" value="Cyt_P450_B"/>
</dbReference>
<evidence type="ECO:0000256" key="6">
    <source>
        <dbReference type="ARBA" id="ARBA00023033"/>
    </source>
</evidence>
<dbReference type="Proteomes" id="UP000664167">
    <property type="component" value="Unassembled WGS sequence"/>
</dbReference>
<dbReference type="FunFam" id="1.10.630.10:FF:000018">
    <property type="entry name" value="Cytochrome P450 monooxygenase"/>
    <property type="match status" value="1"/>
</dbReference>
<evidence type="ECO:0000256" key="7">
    <source>
        <dbReference type="RuleBase" id="RU000461"/>
    </source>
</evidence>
<evidence type="ECO:0000256" key="4">
    <source>
        <dbReference type="ARBA" id="ARBA00023002"/>
    </source>
</evidence>
<keyword evidence="3 7" id="KW-0479">Metal-binding</keyword>
<dbReference type="GO" id="GO:0005506">
    <property type="term" value="F:iron ion binding"/>
    <property type="evidence" value="ECO:0007669"/>
    <property type="project" value="InterPro"/>
</dbReference>
<dbReference type="InterPro" id="IPR036396">
    <property type="entry name" value="Cyt_P450_sf"/>
</dbReference>
<dbReference type="PRINTS" id="PR00359">
    <property type="entry name" value="BP450"/>
</dbReference>
<dbReference type="CDD" id="cd11029">
    <property type="entry name" value="CYP107-like"/>
    <property type="match status" value="1"/>
</dbReference>
<dbReference type="PANTHER" id="PTHR46696">
    <property type="entry name" value="P450, PUTATIVE (EUROFUNG)-RELATED"/>
    <property type="match status" value="1"/>
</dbReference>
<dbReference type="PANTHER" id="PTHR46696:SF1">
    <property type="entry name" value="CYTOCHROME P450 YJIB-RELATED"/>
    <property type="match status" value="1"/>
</dbReference>
<keyword evidence="6 7" id="KW-0503">Monooxygenase</keyword>
<organism evidence="8 9">
    <name type="scientific">Streptomyces beijiangensis</name>
    <dbReference type="NCBI Taxonomy" id="163361"/>
    <lineage>
        <taxon>Bacteria</taxon>
        <taxon>Bacillati</taxon>
        <taxon>Actinomycetota</taxon>
        <taxon>Actinomycetes</taxon>
        <taxon>Kitasatosporales</taxon>
        <taxon>Streptomycetaceae</taxon>
        <taxon>Streptomyces</taxon>
    </lineage>
</organism>
<keyword evidence="5 7" id="KW-0408">Iron</keyword>
<evidence type="ECO:0000256" key="2">
    <source>
        <dbReference type="ARBA" id="ARBA00022617"/>
    </source>
</evidence>
<keyword evidence="9" id="KW-1185">Reference proteome</keyword>